<accession>A0ABP9RME1</accession>
<dbReference type="PANTHER" id="PTHR43135:SF3">
    <property type="entry name" value="ALPHA-D-RIBOSE 1-METHYLPHOSPHONATE 5-TRIPHOSPHATE DIPHOSPHATASE"/>
    <property type="match status" value="1"/>
</dbReference>
<name>A0ABP9RME1_9ACTN</name>
<organism evidence="2 3">
    <name type="scientific">Rugosimonospora acidiphila</name>
    <dbReference type="NCBI Taxonomy" id="556531"/>
    <lineage>
        <taxon>Bacteria</taxon>
        <taxon>Bacillati</taxon>
        <taxon>Actinomycetota</taxon>
        <taxon>Actinomycetes</taxon>
        <taxon>Micromonosporales</taxon>
        <taxon>Micromonosporaceae</taxon>
        <taxon>Rugosimonospora</taxon>
    </lineage>
</organism>
<protein>
    <recommendedName>
        <fullName evidence="1">Amidohydrolase-related domain-containing protein</fullName>
    </recommendedName>
</protein>
<dbReference type="Pfam" id="PF01979">
    <property type="entry name" value="Amidohydro_1"/>
    <property type="match status" value="1"/>
</dbReference>
<dbReference type="Gene3D" id="3.30.110.90">
    <property type="entry name" value="Amidohydrolase"/>
    <property type="match status" value="1"/>
</dbReference>
<dbReference type="RefSeq" id="WP_345626592.1">
    <property type="nucleotide sequence ID" value="NZ_BAABJQ010000003.1"/>
</dbReference>
<sequence length="103" mass="10655">MRTRGNPNIATPHGLTLHHELLLLTRAGLSPAHALRAATATAAAKLGAARLVAVRVGQDADLVVLSADPLGDIGNTRSIEVVLCGGRPHRPAGGWRSTPTDSE</sequence>
<dbReference type="PANTHER" id="PTHR43135">
    <property type="entry name" value="ALPHA-D-RIBOSE 1-METHYLPHOSPHONATE 5-TRIPHOSPHATE DIPHOSPHATASE"/>
    <property type="match status" value="1"/>
</dbReference>
<proteinExistence type="predicted"/>
<dbReference type="Gene3D" id="1.20.58.520">
    <property type="entry name" value="Amidohydrolase"/>
    <property type="match status" value="1"/>
</dbReference>
<dbReference type="InterPro" id="IPR006680">
    <property type="entry name" value="Amidohydro-rel"/>
</dbReference>
<evidence type="ECO:0000313" key="3">
    <source>
        <dbReference type="Proteomes" id="UP001501570"/>
    </source>
</evidence>
<dbReference type="EMBL" id="BAABJQ010000003">
    <property type="protein sequence ID" value="GAA5179720.1"/>
    <property type="molecule type" value="Genomic_DNA"/>
</dbReference>
<evidence type="ECO:0000313" key="2">
    <source>
        <dbReference type="EMBL" id="GAA5179720.1"/>
    </source>
</evidence>
<dbReference type="Gene3D" id="2.30.40.10">
    <property type="entry name" value="Urease, subunit C, domain 1"/>
    <property type="match status" value="1"/>
</dbReference>
<keyword evidence="3" id="KW-1185">Reference proteome</keyword>
<dbReference type="SUPFAM" id="SSF51338">
    <property type="entry name" value="Composite domain of metallo-dependent hydrolases"/>
    <property type="match status" value="1"/>
</dbReference>
<reference evidence="3" key="1">
    <citation type="journal article" date="2019" name="Int. J. Syst. Evol. Microbiol.">
        <title>The Global Catalogue of Microorganisms (GCM) 10K type strain sequencing project: providing services to taxonomists for standard genome sequencing and annotation.</title>
        <authorList>
            <consortium name="The Broad Institute Genomics Platform"/>
            <consortium name="The Broad Institute Genome Sequencing Center for Infectious Disease"/>
            <person name="Wu L."/>
            <person name="Ma J."/>
        </authorList>
    </citation>
    <scope>NUCLEOTIDE SEQUENCE [LARGE SCALE GENOMIC DNA]</scope>
    <source>
        <strain evidence="3">JCM 18304</strain>
    </source>
</reference>
<dbReference type="InterPro" id="IPR011059">
    <property type="entry name" value="Metal-dep_hydrolase_composite"/>
</dbReference>
<comment type="caution">
    <text evidence="2">The sequence shown here is derived from an EMBL/GenBank/DDBJ whole genome shotgun (WGS) entry which is preliminary data.</text>
</comment>
<feature type="domain" description="Amidohydrolase-related" evidence="1">
    <location>
        <begin position="12"/>
        <end position="87"/>
    </location>
</feature>
<dbReference type="Proteomes" id="UP001501570">
    <property type="component" value="Unassembled WGS sequence"/>
</dbReference>
<evidence type="ECO:0000259" key="1">
    <source>
        <dbReference type="Pfam" id="PF01979"/>
    </source>
</evidence>
<dbReference type="InterPro" id="IPR051781">
    <property type="entry name" value="Metallo-dep_Hydrolase"/>
</dbReference>
<gene>
    <name evidence="2" type="ORF">GCM10023322_10390</name>
</gene>